<gene>
    <name evidence="4" type="ORF">F4553_000438</name>
</gene>
<sequence>MTKPWMIDELGYAGPEHLDPDFVDGYDRKQGFPDPDGDVAILREHGLTATSTLVDLGTGTGRVALAAAPHAGRVVAVDVSPAMLAQVSARAQAAGLANVEVVRAGFLTYEHTGALADAVHTRNALHQLPDFFKVQALLRIAAILRPGGVLRLRDLVYDFPPERTEEFFDGWFAGAAADPAAGYTAADYAEHIRTEFSTFGWLLEPMLDRAGFDVVTAESERSLYAAYTCVKR</sequence>
<keyword evidence="2 4" id="KW-0808">Transferase</keyword>
<dbReference type="AlphaFoldDB" id="A0A841BIR5"/>
<dbReference type="Proteomes" id="UP000587527">
    <property type="component" value="Unassembled WGS sequence"/>
</dbReference>
<dbReference type="GO" id="GO:0032259">
    <property type="term" value="P:methylation"/>
    <property type="evidence" value="ECO:0007669"/>
    <property type="project" value="UniProtKB-KW"/>
</dbReference>
<dbReference type="CDD" id="cd02440">
    <property type="entry name" value="AdoMet_MTases"/>
    <property type="match status" value="1"/>
</dbReference>
<keyword evidence="5" id="KW-1185">Reference proteome</keyword>
<evidence type="ECO:0000259" key="3">
    <source>
        <dbReference type="Pfam" id="PF13649"/>
    </source>
</evidence>
<dbReference type="GO" id="GO:0008168">
    <property type="term" value="F:methyltransferase activity"/>
    <property type="evidence" value="ECO:0007669"/>
    <property type="project" value="UniProtKB-KW"/>
</dbReference>
<feature type="domain" description="Methyltransferase" evidence="3">
    <location>
        <begin position="54"/>
        <end position="148"/>
    </location>
</feature>
<dbReference type="Gene3D" id="3.40.50.150">
    <property type="entry name" value="Vaccinia Virus protein VP39"/>
    <property type="match status" value="1"/>
</dbReference>
<dbReference type="EMBL" id="JACHMN010000001">
    <property type="protein sequence ID" value="MBB5867059.1"/>
    <property type="molecule type" value="Genomic_DNA"/>
</dbReference>
<comment type="caution">
    <text evidence="4">The sequence shown here is derived from an EMBL/GenBank/DDBJ whole genome shotgun (WGS) entry which is preliminary data.</text>
</comment>
<dbReference type="PANTHER" id="PTHR43861">
    <property type="entry name" value="TRANS-ACONITATE 2-METHYLTRANSFERASE-RELATED"/>
    <property type="match status" value="1"/>
</dbReference>
<evidence type="ECO:0000256" key="1">
    <source>
        <dbReference type="ARBA" id="ARBA00022603"/>
    </source>
</evidence>
<evidence type="ECO:0000313" key="4">
    <source>
        <dbReference type="EMBL" id="MBB5867059.1"/>
    </source>
</evidence>
<keyword evidence="1 4" id="KW-0489">Methyltransferase</keyword>
<dbReference type="InterPro" id="IPR041698">
    <property type="entry name" value="Methyltransf_25"/>
</dbReference>
<dbReference type="PANTHER" id="PTHR43861:SF1">
    <property type="entry name" value="TRANS-ACONITATE 2-METHYLTRANSFERASE"/>
    <property type="match status" value="1"/>
</dbReference>
<dbReference type="Pfam" id="PF13649">
    <property type="entry name" value="Methyltransf_25"/>
    <property type="match status" value="1"/>
</dbReference>
<protein>
    <submittedName>
        <fullName evidence="4">SAM-dependent methyltransferase</fullName>
    </submittedName>
</protein>
<dbReference type="SUPFAM" id="SSF53335">
    <property type="entry name" value="S-adenosyl-L-methionine-dependent methyltransferases"/>
    <property type="match status" value="1"/>
</dbReference>
<proteinExistence type="predicted"/>
<dbReference type="InterPro" id="IPR029063">
    <property type="entry name" value="SAM-dependent_MTases_sf"/>
</dbReference>
<evidence type="ECO:0000313" key="5">
    <source>
        <dbReference type="Proteomes" id="UP000587527"/>
    </source>
</evidence>
<accession>A0A841BIR5</accession>
<organism evidence="4 5">
    <name type="scientific">Allocatelliglobosispora scoriae</name>
    <dbReference type="NCBI Taxonomy" id="643052"/>
    <lineage>
        <taxon>Bacteria</taxon>
        <taxon>Bacillati</taxon>
        <taxon>Actinomycetota</taxon>
        <taxon>Actinomycetes</taxon>
        <taxon>Micromonosporales</taxon>
        <taxon>Micromonosporaceae</taxon>
        <taxon>Allocatelliglobosispora</taxon>
    </lineage>
</organism>
<reference evidence="4 5" key="1">
    <citation type="submission" date="2020-08" db="EMBL/GenBank/DDBJ databases">
        <title>Sequencing the genomes of 1000 actinobacteria strains.</title>
        <authorList>
            <person name="Klenk H.-P."/>
        </authorList>
    </citation>
    <scope>NUCLEOTIDE SEQUENCE [LARGE SCALE GENOMIC DNA]</scope>
    <source>
        <strain evidence="4 5">DSM 45362</strain>
    </source>
</reference>
<name>A0A841BIR5_9ACTN</name>
<evidence type="ECO:0000256" key="2">
    <source>
        <dbReference type="ARBA" id="ARBA00022679"/>
    </source>
</evidence>
<dbReference type="RefSeq" id="WP_184831350.1">
    <property type="nucleotide sequence ID" value="NZ_JACHMN010000001.1"/>
</dbReference>